<feature type="transmembrane region" description="Helical" evidence="9">
    <location>
        <begin position="138"/>
        <end position="157"/>
    </location>
</feature>
<dbReference type="AlphaFoldDB" id="A0A1T3NWW6"/>
<feature type="transmembrane region" description="Helical" evidence="9">
    <location>
        <begin position="188"/>
        <end position="208"/>
    </location>
</feature>
<keyword evidence="2" id="KW-0813">Transport</keyword>
<evidence type="ECO:0000256" key="7">
    <source>
        <dbReference type="ARBA" id="ARBA00023136"/>
    </source>
</evidence>
<evidence type="ECO:0000256" key="5">
    <source>
        <dbReference type="ARBA" id="ARBA00022970"/>
    </source>
</evidence>
<dbReference type="OrthoDB" id="9807115at2"/>
<evidence type="ECO:0000256" key="2">
    <source>
        <dbReference type="ARBA" id="ARBA00022448"/>
    </source>
</evidence>
<evidence type="ECO:0000256" key="8">
    <source>
        <dbReference type="ARBA" id="ARBA00037998"/>
    </source>
</evidence>
<keyword evidence="6 9" id="KW-1133">Transmembrane helix</keyword>
<evidence type="ECO:0000256" key="6">
    <source>
        <dbReference type="ARBA" id="ARBA00022989"/>
    </source>
</evidence>
<feature type="transmembrane region" description="Helical" evidence="9">
    <location>
        <begin position="7"/>
        <end position="28"/>
    </location>
</feature>
<feature type="transmembrane region" description="Helical" evidence="9">
    <location>
        <begin position="260"/>
        <end position="282"/>
    </location>
</feature>
<dbReference type="GO" id="GO:0005886">
    <property type="term" value="C:plasma membrane"/>
    <property type="evidence" value="ECO:0007669"/>
    <property type="project" value="UniProtKB-SubCell"/>
</dbReference>
<reference evidence="10 11" key="1">
    <citation type="submission" date="2017-03" db="EMBL/GenBank/DDBJ databases">
        <title>Draft genome sequence of Streptomyces scabrisporus NF3, endophyte isolated from Amphipterygium adstringens.</title>
        <authorList>
            <person name="Vazquez M."/>
            <person name="Ceapa C.D."/>
            <person name="Rodriguez Luna D."/>
            <person name="Sanchez Esquivel S."/>
        </authorList>
    </citation>
    <scope>NUCLEOTIDE SEQUENCE [LARGE SCALE GENOMIC DNA]</scope>
    <source>
        <strain evidence="10 11">NF3</strain>
    </source>
</reference>
<dbReference type="PANTHER" id="PTHR11795">
    <property type="entry name" value="BRANCHED-CHAIN AMINO ACID TRANSPORT SYSTEM PERMEASE PROTEIN LIVH"/>
    <property type="match status" value="1"/>
</dbReference>
<keyword evidence="4 9" id="KW-0812">Transmembrane</keyword>
<proteinExistence type="inferred from homology"/>
<dbReference type="InterPro" id="IPR001851">
    <property type="entry name" value="ABC_transp_permease"/>
</dbReference>
<keyword evidence="5" id="KW-0029">Amino-acid transport</keyword>
<feature type="transmembrane region" description="Helical" evidence="9">
    <location>
        <begin position="58"/>
        <end position="82"/>
    </location>
</feature>
<keyword evidence="11" id="KW-1185">Reference proteome</keyword>
<keyword evidence="3" id="KW-1003">Cell membrane</keyword>
<name>A0A1T3NWW6_9ACTN</name>
<dbReference type="PANTHER" id="PTHR11795:SF450">
    <property type="entry name" value="ABC TRANSPORTER PERMEASE PROTEIN"/>
    <property type="match status" value="1"/>
</dbReference>
<dbReference type="RefSeq" id="WP_078975477.1">
    <property type="nucleotide sequence ID" value="NZ_MWQN01000001.1"/>
</dbReference>
<dbReference type="GO" id="GO:0022857">
    <property type="term" value="F:transmembrane transporter activity"/>
    <property type="evidence" value="ECO:0007669"/>
    <property type="project" value="InterPro"/>
</dbReference>
<organism evidence="10 11">
    <name type="scientific">Embleya scabrispora</name>
    <dbReference type="NCBI Taxonomy" id="159449"/>
    <lineage>
        <taxon>Bacteria</taxon>
        <taxon>Bacillati</taxon>
        <taxon>Actinomycetota</taxon>
        <taxon>Actinomycetes</taxon>
        <taxon>Kitasatosporales</taxon>
        <taxon>Streptomycetaceae</taxon>
        <taxon>Embleya</taxon>
    </lineage>
</organism>
<dbReference type="Pfam" id="PF02653">
    <property type="entry name" value="BPD_transp_2"/>
    <property type="match status" value="1"/>
</dbReference>
<dbReference type="CDD" id="cd06582">
    <property type="entry name" value="TM_PBP1_LivH_like"/>
    <property type="match status" value="1"/>
</dbReference>
<comment type="similarity">
    <text evidence="8">Belongs to the binding-protein-dependent transport system permease family. LivHM subfamily.</text>
</comment>
<dbReference type="EMBL" id="MWQN01000001">
    <property type="protein sequence ID" value="OPC81172.1"/>
    <property type="molecule type" value="Genomic_DNA"/>
</dbReference>
<keyword evidence="7 9" id="KW-0472">Membrane</keyword>
<evidence type="ECO:0000256" key="9">
    <source>
        <dbReference type="SAM" id="Phobius"/>
    </source>
</evidence>
<dbReference type="STRING" id="159449.B4N89_09600"/>
<comment type="caution">
    <text evidence="10">The sequence shown here is derived from an EMBL/GenBank/DDBJ whole genome shotgun (WGS) entry which is preliminary data.</text>
</comment>
<protein>
    <submittedName>
        <fullName evidence="10">Branched-chain amino acid ABC transporter permease</fullName>
    </submittedName>
</protein>
<gene>
    <name evidence="10" type="ORF">B4N89_09600</name>
</gene>
<dbReference type="InterPro" id="IPR052157">
    <property type="entry name" value="BCAA_transport_permease"/>
</dbReference>
<dbReference type="GO" id="GO:0006865">
    <property type="term" value="P:amino acid transport"/>
    <property type="evidence" value="ECO:0007669"/>
    <property type="project" value="UniProtKB-KW"/>
</dbReference>
<dbReference type="Proteomes" id="UP000190037">
    <property type="component" value="Unassembled WGS sequence"/>
</dbReference>
<dbReference type="eggNOG" id="COG0559">
    <property type="taxonomic scope" value="Bacteria"/>
</dbReference>
<evidence type="ECO:0000313" key="11">
    <source>
        <dbReference type="Proteomes" id="UP000190037"/>
    </source>
</evidence>
<feature type="transmembrane region" description="Helical" evidence="9">
    <location>
        <begin position="220"/>
        <end position="248"/>
    </location>
</feature>
<evidence type="ECO:0000256" key="4">
    <source>
        <dbReference type="ARBA" id="ARBA00022692"/>
    </source>
</evidence>
<evidence type="ECO:0000256" key="3">
    <source>
        <dbReference type="ARBA" id="ARBA00022475"/>
    </source>
</evidence>
<comment type="subcellular location">
    <subcellularLocation>
        <location evidence="1">Cell membrane</location>
        <topology evidence="1">Multi-pass membrane protein</topology>
    </subcellularLocation>
</comment>
<feature type="transmembrane region" description="Helical" evidence="9">
    <location>
        <begin position="34"/>
        <end position="51"/>
    </location>
</feature>
<evidence type="ECO:0000313" key="10">
    <source>
        <dbReference type="EMBL" id="OPC81172.1"/>
    </source>
</evidence>
<evidence type="ECO:0000256" key="1">
    <source>
        <dbReference type="ARBA" id="ARBA00004651"/>
    </source>
</evidence>
<sequence>MTKLAEIVLNGFALGSVYALIALGFVVIFKASGVINFAHASLLLLGGFTVAKLHDDLGFTLALLVAVGVTAAVAGLVEMVFIRGLGRTEVHTLTILTIGVDILLTTELTRRIGSDVLSLGDPWQAGVRDWGGVHVADARIACIVVAVLLIGTFFAAFRFTAWGLSMRAAAEDREAAALMGVRLGRVQLIAWCVAGALAAVAAVFLAAFPSAGLDRSTGQIALAAFPAAILGGMDSAAGALLGSLLVGLTSALTAGYQSDLSWLGANLGDVAPYVVMLLVLIWRPTGLLGSKERVRV</sequence>
<accession>A0A1T3NWW6</accession>